<proteinExistence type="predicted"/>
<dbReference type="AlphaFoldDB" id="A0A160PL21"/>
<reference evidence="1 2" key="1">
    <citation type="journal article" date="2016" name="Genome Announc.">
        <title>Complete Genome Sequence of Methylobacterium populi P-1M, Isolated from Pink-Pigmented Household Biofilm.</title>
        <authorList>
            <person name="Morohoshi T."/>
            <person name="Ikeda T."/>
        </authorList>
    </citation>
    <scope>NUCLEOTIDE SEQUENCE [LARGE SCALE GENOMIC DNA]</scope>
    <source>
        <strain evidence="1 2">P-1M</strain>
    </source>
</reference>
<evidence type="ECO:0000313" key="2">
    <source>
        <dbReference type="Proteomes" id="UP000218288"/>
    </source>
</evidence>
<dbReference type="OrthoDB" id="7999049at2"/>
<dbReference type="RefSeq" id="WP_096487963.1">
    <property type="nucleotide sequence ID" value="NZ_AP014809.1"/>
</dbReference>
<dbReference type="EMBL" id="AP014809">
    <property type="protein sequence ID" value="BAU92951.1"/>
    <property type="molecule type" value="Genomic_DNA"/>
</dbReference>
<evidence type="ECO:0000313" key="1">
    <source>
        <dbReference type="EMBL" id="BAU92951.1"/>
    </source>
</evidence>
<dbReference type="Proteomes" id="UP000218288">
    <property type="component" value="Chromosome"/>
</dbReference>
<accession>A0A160PL21</accession>
<sequence>MSLDSGSPRPRGPLAWTIKMSLIVGLGATALAHHVAKPAGKPGVHVIDPEVTGSIGTSARTTRLDPCTLRGNLAN</sequence>
<name>A0A160PL21_9HYPH</name>
<protein>
    <submittedName>
        <fullName evidence="1">Uncharacterized protein</fullName>
    </submittedName>
</protein>
<gene>
    <name evidence="1" type="ORF">MPPM_4346</name>
</gene>
<organism evidence="1 2">
    <name type="scientific">Methylorubrum populi</name>
    <dbReference type="NCBI Taxonomy" id="223967"/>
    <lineage>
        <taxon>Bacteria</taxon>
        <taxon>Pseudomonadati</taxon>
        <taxon>Pseudomonadota</taxon>
        <taxon>Alphaproteobacteria</taxon>
        <taxon>Hyphomicrobiales</taxon>
        <taxon>Methylobacteriaceae</taxon>
        <taxon>Methylorubrum</taxon>
    </lineage>
</organism>